<dbReference type="HOGENOM" id="CLU_017670_0_0_1"/>
<feature type="compositionally biased region" description="Low complexity" evidence="12">
    <location>
        <begin position="480"/>
        <end position="506"/>
    </location>
</feature>
<evidence type="ECO:0000256" key="8">
    <source>
        <dbReference type="ARBA" id="ARBA00062447"/>
    </source>
</evidence>
<dbReference type="FunFam" id="1.10.10.10:FF:000027">
    <property type="entry name" value="Heat shock transcription factor 1"/>
    <property type="match status" value="1"/>
</dbReference>
<comment type="subunit">
    <text evidence="8">Homotrimer. Homotrimerization increases the affinity of HSF1 to DNA.</text>
</comment>
<evidence type="ECO:0000256" key="5">
    <source>
        <dbReference type="ARBA" id="ARBA00023163"/>
    </source>
</evidence>
<comment type="function">
    <text evidence="7">DNA-binding transcription factor that specifically binds heat shock promoter elements (HSE) and activates transcription.</text>
</comment>
<dbReference type="GO" id="GO:0032993">
    <property type="term" value="C:protein-DNA complex"/>
    <property type="evidence" value="ECO:0007669"/>
    <property type="project" value="UniProtKB-ARBA"/>
</dbReference>
<dbReference type="GO" id="GO:0043565">
    <property type="term" value="F:sequence-specific DNA binding"/>
    <property type="evidence" value="ECO:0007669"/>
    <property type="project" value="InterPro"/>
</dbReference>
<feature type="domain" description="HSF-type DNA-binding" evidence="13">
    <location>
        <begin position="253"/>
        <end position="277"/>
    </location>
</feature>
<keyword evidence="15" id="KW-1185">Reference proteome</keyword>
<protein>
    <recommendedName>
        <fullName evidence="9">Heat shock transcription factor</fullName>
    </recommendedName>
    <alternativeName>
        <fullName evidence="10">Heat shock factor protein</fullName>
    </alternativeName>
</protein>
<sequence>MSDSRTTGGIDGRRKGVNEGIAEMPAVVDGSIPLKDGVSGGECGRNGKRDIGTEQVTGNSEVVSVVEDIVNPSLDPTEVLVPQLGNEEDVEDDFSSAMMAPFSPILPQQLSLNTTINSGNGNEHGSLRGGQIGIFNGGIGDVGADHGAGGGSLHSSNLLPCNLRSSKLLTKPPSQLMGCTAKGGAGSASSISGPMTTSMATKKKLSATKTKPAFVNKLWSMVNDPTNQALIHWNDDGKSFIVTQREQFVHEILPKYFKHSNFASFVRQLNMYGWHKVQDVKSGSIQSNSDDRWEFSNEYFLRGREDLLTNILRQKPSASHGKDPGLGLSVNSTNGSSILVANGEEVDIGILLTELETVKYNQMAIADDLKRISKDNEMLWKENMLARERHQNQQQALEKIVKFLSSLYGTNTTRLLSDHLFHDAQQSTASMANQTTNLAMSPMQMADVIGTPSYSNGDLNMMAMQMGHQRPRLLLKHRTSTPSSTATPIATLNNNNTTTPTTTTTIAQSGSRTRPSRKSTPETTSPPPC</sequence>
<dbReference type="AlphaFoldDB" id="G8JP52"/>
<dbReference type="STRING" id="931890.G8JP52"/>
<comment type="subcellular location">
    <subcellularLocation>
        <location evidence="1">Nucleus</location>
    </subcellularLocation>
</comment>
<accession>G8JP52</accession>
<evidence type="ECO:0000256" key="3">
    <source>
        <dbReference type="ARBA" id="ARBA00023015"/>
    </source>
</evidence>
<dbReference type="Pfam" id="PF00447">
    <property type="entry name" value="HSF_DNA-bind"/>
    <property type="match status" value="1"/>
</dbReference>
<dbReference type="PROSITE" id="PS00434">
    <property type="entry name" value="HSF_DOMAIN"/>
    <property type="match status" value="1"/>
</dbReference>
<dbReference type="SMART" id="SM00415">
    <property type="entry name" value="HSF"/>
    <property type="match status" value="1"/>
</dbReference>
<organism evidence="14 15">
    <name type="scientific">Eremothecium cymbalariae (strain CBS 270.75 / DBVPG 7215 / KCTC 17166 / NRRL Y-17582)</name>
    <name type="common">Yeast</name>
    <dbReference type="NCBI Taxonomy" id="931890"/>
    <lineage>
        <taxon>Eukaryota</taxon>
        <taxon>Fungi</taxon>
        <taxon>Dikarya</taxon>
        <taxon>Ascomycota</taxon>
        <taxon>Saccharomycotina</taxon>
        <taxon>Saccharomycetes</taxon>
        <taxon>Saccharomycetales</taxon>
        <taxon>Saccharomycetaceae</taxon>
        <taxon>Eremothecium</taxon>
    </lineage>
</organism>
<dbReference type="EMBL" id="CP002498">
    <property type="protein sequence ID" value="AET37957.1"/>
    <property type="molecule type" value="Genomic_DNA"/>
</dbReference>
<evidence type="ECO:0000313" key="14">
    <source>
        <dbReference type="EMBL" id="AET37957.1"/>
    </source>
</evidence>
<reference evidence="15" key="1">
    <citation type="journal article" date="2012" name="G3 (Bethesda)">
        <title>Pichia sorbitophila, an interspecies yeast hybrid reveals early steps of genome resolution following polyploidization.</title>
        <authorList>
            <person name="Leh Louis V."/>
            <person name="Despons L."/>
            <person name="Friedrich A."/>
            <person name="Martin T."/>
            <person name="Durrens P."/>
            <person name="Casaregola S."/>
            <person name="Neuveglise C."/>
            <person name="Fairhead C."/>
            <person name="Marck C."/>
            <person name="Cruz J.A."/>
            <person name="Straub M.L."/>
            <person name="Kugler V."/>
            <person name="Sacerdot C."/>
            <person name="Uzunov Z."/>
            <person name="Thierry A."/>
            <person name="Weiss S."/>
            <person name="Bleykasten C."/>
            <person name="De Montigny J."/>
            <person name="Jacques N."/>
            <person name="Jung P."/>
            <person name="Lemaire M."/>
            <person name="Mallet S."/>
            <person name="Morel G."/>
            <person name="Richard G.F."/>
            <person name="Sarkar A."/>
            <person name="Savel G."/>
            <person name="Schacherer J."/>
            <person name="Seret M.L."/>
            <person name="Talla E."/>
            <person name="Samson G."/>
            <person name="Jubin C."/>
            <person name="Poulain J."/>
            <person name="Vacherie B."/>
            <person name="Barbe V."/>
            <person name="Pelletier E."/>
            <person name="Sherman D.J."/>
            <person name="Westhof E."/>
            <person name="Weissenbach J."/>
            <person name="Baret P.V."/>
            <person name="Wincker P."/>
            <person name="Gaillardin C."/>
            <person name="Dujon B."/>
            <person name="Souciet J.L."/>
        </authorList>
    </citation>
    <scope>NUCLEOTIDE SEQUENCE [LARGE SCALE GENOMIC DNA]</scope>
    <source>
        <strain evidence="15">CBS 270.75 / DBVPG 7215 / KCTC 17166 / NRRL Y-17582</strain>
    </source>
</reference>
<dbReference type="RefSeq" id="XP_003644774.1">
    <property type="nucleotide sequence ID" value="XM_003644726.1"/>
</dbReference>
<keyword evidence="4" id="KW-0238">DNA-binding</keyword>
<comment type="similarity">
    <text evidence="2 11">Belongs to the HSF family.</text>
</comment>
<evidence type="ECO:0000256" key="9">
    <source>
        <dbReference type="ARBA" id="ARBA00068818"/>
    </source>
</evidence>
<evidence type="ECO:0000256" key="12">
    <source>
        <dbReference type="SAM" id="MobiDB-lite"/>
    </source>
</evidence>
<dbReference type="PANTHER" id="PTHR10015:SF427">
    <property type="entry name" value="HEAT SHOCK FACTOR PROTEIN"/>
    <property type="match status" value="1"/>
</dbReference>
<name>G8JP52_ERECY</name>
<evidence type="ECO:0000256" key="11">
    <source>
        <dbReference type="RuleBase" id="RU004020"/>
    </source>
</evidence>
<keyword evidence="6" id="KW-0539">Nucleus</keyword>
<dbReference type="InParanoid" id="G8JP52"/>
<dbReference type="InterPro" id="IPR000232">
    <property type="entry name" value="HSF_DNA-bd"/>
</dbReference>
<proteinExistence type="inferred from homology"/>
<evidence type="ECO:0000313" key="15">
    <source>
        <dbReference type="Proteomes" id="UP000006790"/>
    </source>
</evidence>
<dbReference type="GO" id="GO:0005634">
    <property type="term" value="C:nucleus"/>
    <property type="evidence" value="ECO:0007669"/>
    <property type="project" value="UniProtKB-SubCell"/>
</dbReference>
<dbReference type="Proteomes" id="UP000006790">
    <property type="component" value="Chromosome 2"/>
</dbReference>
<keyword evidence="5" id="KW-0804">Transcription</keyword>
<evidence type="ECO:0000256" key="10">
    <source>
        <dbReference type="ARBA" id="ARBA00084017"/>
    </source>
</evidence>
<dbReference type="PANTHER" id="PTHR10015">
    <property type="entry name" value="HEAT SHOCK TRANSCRIPTION FACTOR"/>
    <property type="match status" value="1"/>
</dbReference>
<dbReference type="GeneID" id="11470550"/>
<evidence type="ECO:0000256" key="6">
    <source>
        <dbReference type="ARBA" id="ARBA00023242"/>
    </source>
</evidence>
<evidence type="ECO:0000259" key="13">
    <source>
        <dbReference type="PROSITE" id="PS00434"/>
    </source>
</evidence>
<dbReference type="SUPFAM" id="SSF46785">
    <property type="entry name" value="Winged helix' DNA-binding domain"/>
    <property type="match status" value="1"/>
</dbReference>
<evidence type="ECO:0000256" key="7">
    <source>
        <dbReference type="ARBA" id="ARBA00059868"/>
    </source>
</evidence>
<dbReference type="InterPro" id="IPR036390">
    <property type="entry name" value="WH_DNA-bd_sf"/>
</dbReference>
<gene>
    <name evidence="14" type="ordered locus">Ecym_2208</name>
</gene>
<dbReference type="InterPro" id="IPR036388">
    <property type="entry name" value="WH-like_DNA-bd_sf"/>
</dbReference>
<dbReference type="PRINTS" id="PR00056">
    <property type="entry name" value="HSFDOMAIN"/>
</dbReference>
<keyword evidence="3" id="KW-0805">Transcription regulation</keyword>
<evidence type="ECO:0000256" key="1">
    <source>
        <dbReference type="ARBA" id="ARBA00004123"/>
    </source>
</evidence>
<evidence type="ECO:0000256" key="4">
    <source>
        <dbReference type="ARBA" id="ARBA00023125"/>
    </source>
</evidence>
<dbReference type="OrthoDB" id="60033at2759"/>
<dbReference type="GO" id="GO:0003700">
    <property type="term" value="F:DNA-binding transcription factor activity"/>
    <property type="evidence" value="ECO:0007669"/>
    <property type="project" value="InterPro"/>
</dbReference>
<dbReference type="Gene3D" id="1.10.10.10">
    <property type="entry name" value="Winged helix-like DNA-binding domain superfamily/Winged helix DNA-binding domain"/>
    <property type="match status" value="1"/>
</dbReference>
<evidence type="ECO:0000256" key="2">
    <source>
        <dbReference type="ARBA" id="ARBA00006403"/>
    </source>
</evidence>
<feature type="region of interest" description="Disordered" evidence="12">
    <location>
        <begin position="480"/>
        <end position="529"/>
    </location>
</feature>
<dbReference type="KEGG" id="erc:Ecym_2208"/>
<dbReference type="eggNOG" id="KOG0627">
    <property type="taxonomic scope" value="Eukaryota"/>
</dbReference>